<reference evidence="2" key="1">
    <citation type="journal article" date="2016" name="Nature">
        <title>Genome evolution in the allotetraploid frog Xenopus laevis.</title>
        <authorList>
            <person name="Session A.M."/>
            <person name="Uno Y."/>
            <person name="Kwon T."/>
            <person name="Chapman J.A."/>
            <person name="Toyoda A."/>
            <person name="Takahashi S."/>
            <person name="Fukui A."/>
            <person name="Hikosaka A."/>
            <person name="Suzuki A."/>
            <person name="Kondo M."/>
            <person name="van Heeringen S.J."/>
            <person name="Quigley I."/>
            <person name="Heinz S."/>
            <person name="Ogino H."/>
            <person name="Ochi H."/>
            <person name="Hellsten U."/>
            <person name="Lyons J.B."/>
            <person name="Simakov O."/>
            <person name="Putnam N."/>
            <person name="Stites J."/>
            <person name="Kuroki Y."/>
            <person name="Tanaka T."/>
            <person name="Michiue T."/>
            <person name="Watanabe M."/>
            <person name="Bogdanovic O."/>
            <person name="Lister R."/>
            <person name="Georgiou G."/>
            <person name="Paranjpe S.S."/>
            <person name="van Kruijsbergen I."/>
            <person name="Shu S."/>
            <person name="Carlson J."/>
            <person name="Kinoshita T."/>
            <person name="Ohta Y."/>
            <person name="Mawaribuchi S."/>
            <person name="Jenkins J."/>
            <person name="Grimwood J."/>
            <person name="Schmutz J."/>
            <person name="Mitros T."/>
            <person name="Mozaffari S.V."/>
            <person name="Suzuki Y."/>
            <person name="Haramoto Y."/>
            <person name="Yamamoto T.S."/>
            <person name="Takagi C."/>
            <person name="Heald R."/>
            <person name="Miller K."/>
            <person name="Haudenschild C."/>
            <person name="Kitzman J."/>
            <person name="Nakayama T."/>
            <person name="Izutsu Y."/>
            <person name="Robert J."/>
            <person name="Fortriede J."/>
            <person name="Burns K."/>
            <person name="Lotay V."/>
            <person name="Karimi K."/>
            <person name="Yasuoka Y."/>
            <person name="Dichmann D.S."/>
            <person name="Flajnik M.F."/>
            <person name="Houston D.W."/>
            <person name="Shendure J."/>
            <person name="DuPasquier L."/>
            <person name="Vize P.D."/>
            <person name="Zorn A.M."/>
            <person name="Ito M."/>
            <person name="Marcotte E.M."/>
            <person name="Wallingford J.B."/>
            <person name="Ito Y."/>
            <person name="Asashima M."/>
            <person name="Ueno N."/>
            <person name="Matsuda Y."/>
            <person name="Veenstra G.J."/>
            <person name="Fujiyama A."/>
            <person name="Harland R.M."/>
            <person name="Taira M."/>
            <person name="Rokhsar D.S."/>
        </authorList>
    </citation>
    <scope>NUCLEOTIDE SEQUENCE [LARGE SCALE GENOMIC DNA]</scope>
    <source>
        <strain evidence="2">J</strain>
    </source>
</reference>
<accession>A0A974HSE3</accession>
<dbReference type="EMBL" id="CM004470">
    <property type="protein sequence ID" value="OCT88201.1"/>
    <property type="molecule type" value="Genomic_DNA"/>
</dbReference>
<sequence length="90" mass="10490">METAGICHMTDLYIIVIQAIKRHINLPEIYCPHKCCHTVSPSICQFIVMEEWHTYSVLGNLLSASNFKCRMETELHRSDHFCQLVQFYGD</sequence>
<dbReference type="AlphaFoldDB" id="A0A974HSE3"/>
<organism evidence="1 2">
    <name type="scientific">Xenopus laevis</name>
    <name type="common">African clawed frog</name>
    <dbReference type="NCBI Taxonomy" id="8355"/>
    <lineage>
        <taxon>Eukaryota</taxon>
        <taxon>Metazoa</taxon>
        <taxon>Chordata</taxon>
        <taxon>Craniata</taxon>
        <taxon>Vertebrata</taxon>
        <taxon>Euteleostomi</taxon>
        <taxon>Amphibia</taxon>
        <taxon>Batrachia</taxon>
        <taxon>Anura</taxon>
        <taxon>Pipoidea</taxon>
        <taxon>Pipidae</taxon>
        <taxon>Xenopodinae</taxon>
        <taxon>Xenopus</taxon>
        <taxon>Xenopus</taxon>
    </lineage>
</organism>
<name>A0A974HSE3_XENLA</name>
<protein>
    <submittedName>
        <fullName evidence="1">Uncharacterized protein</fullName>
    </submittedName>
</protein>
<evidence type="ECO:0000313" key="2">
    <source>
        <dbReference type="Proteomes" id="UP000694892"/>
    </source>
</evidence>
<gene>
    <name evidence="1" type="ORF">XELAEV_18016827mg</name>
</gene>
<dbReference type="Proteomes" id="UP000694892">
    <property type="component" value="Chromosome 3L"/>
</dbReference>
<evidence type="ECO:0000313" key="1">
    <source>
        <dbReference type="EMBL" id="OCT88201.1"/>
    </source>
</evidence>
<proteinExistence type="predicted"/>